<keyword evidence="2" id="KW-0408">Iron</keyword>
<evidence type="ECO:0000256" key="1">
    <source>
        <dbReference type="ARBA" id="ARBA00022723"/>
    </source>
</evidence>
<dbReference type="PANTHER" id="PTHR42827:SF1">
    <property type="entry name" value="IRON-SULFUR CLUSTER-BINDING PROTEIN"/>
    <property type="match status" value="1"/>
</dbReference>
<evidence type="ECO:0000256" key="2">
    <source>
        <dbReference type="ARBA" id="ARBA00023004"/>
    </source>
</evidence>
<dbReference type="EMBL" id="JACNJN010000137">
    <property type="protein sequence ID" value="MBC8336072.1"/>
    <property type="molecule type" value="Genomic_DNA"/>
</dbReference>
<dbReference type="Pfam" id="PF13484">
    <property type="entry name" value="Fer4_16"/>
    <property type="match status" value="1"/>
</dbReference>
<dbReference type="InterPro" id="IPR017896">
    <property type="entry name" value="4Fe4S_Fe-S-bd"/>
</dbReference>
<reference evidence="5 6" key="1">
    <citation type="submission" date="2020-08" db="EMBL/GenBank/DDBJ databases">
        <title>Bridging the membrane lipid divide: bacteria of the FCB group superphylum have the potential to synthesize archaeal ether lipids.</title>
        <authorList>
            <person name="Villanueva L."/>
            <person name="Von Meijenfeldt F.A.B."/>
            <person name="Westbye A.B."/>
            <person name="Yadav S."/>
            <person name="Hopmans E.C."/>
            <person name="Dutilh B.E."/>
            <person name="Sinninghe Damste J.S."/>
        </authorList>
    </citation>
    <scope>NUCLEOTIDE SEQUENCE [LARGE SCALE GENOMIC DNA]</scope>
    <source>
        <strain evidence="5">NIOZ-UU36</strain>
    </source>
</reference>
<organism evidence="5 6">
    <name type="scientific">Candidatus Desulfolinea nitratireducens</name>
    <dbReference type="NCBI Taxonomy" id="2841698"/>
    <lineage>
        <taxon>Bacteria</taxon>
        <taxon>Bacillati</taxon>
        <taxon>Chloroflexota</taxon>
        <taxon>Anaerolineae</taxon>
        <taxon>Anaerolineales</taxon>
        <taxon>Anaerolineales incertae sedis</taxon>
        <taxon>Candidatus Desulfolinea</taxon>
    </lineage>
</organism>
<sequence>MAPDKNIEGLAENWGADFFGVAELSPARDAILEQGGAVIAEYPRAISIGIALLDTIVDQLPQRAERAVAINYQHHGYDLINQRLDLISSRLSSVIQSDGYKALPVPASKTIDDEKLVAAFSHKMGAHLAGLGWIGKNCLLITPERGPRVRWATILTDAPLKVTGESMEDGCGDCQKCVEICPINAFTGQPFREKEAREARFDAGKCDRYLTRLEEQNHVGVCGLCLYICPYGRQ</sequence>
<dbReference type="Proteomes" id="UP000614469">
    <property type="component" value="Unassembled WGS sequence"/>
</dbReference>
<evidence type="ECO:0000256" key="3">
    <source>
        <dbReference type="ARBA" id="ARBA00023014"/>
    </source>
</evidence>
<dbReference type="AlphaFoldDB" id="A0A8J6TJZ2"/>
<name>A0A8J6TJZ2_9CHLR</name>
<dbReference type="PROSITE" id="PS00198">
    <property type="entry name" value="4FE4S_FER_1"/>
    <property type="match status" value="1"/>
</dbReference>
<feature type="domain" description="4Fe-4S ferredoxin-type" evidence="4">
    <location>
        <begin position="162"/>
        <end position="191"/>
    </location>
</feature>
<dbReference type="PROSITE" id="PS51379">
    <property type="entry name" value="4FE4S_FER_2"/>
    <property type="match status" value="1"/>
</dbReference>
<protein>
    <submittedName>
        <fullName evidence="5">Epoxyqueuosine reductase</fullName>
    </submittedName>
</protein>
<keyword evidence="3" id="KW-0411">Iron-sulfur</keyword>
<dbReference type="GO" id="GO:0046872">
    <property type="term" value="F:metal ion binding"/>
    <property type="evidence" value="ECO:0007669"/>
    <property type="project" value="UniProtKB-KW"/>
</dbReference>
<comment type="caution">
    <text evidence="5">The sequence shown here is derived from an EMBL/GenBank/DDBJ whole genome shotgun (WGS) entry which is preliminary data.</text>
</comment>
<accession>A0A8J6TJZ2</accession>
<evidence type="ECO:0000259" key="4">
    <source>
        <dbReference type="PROSITE" id="PS51379"/>
    </source>
</evidence>
<dbReference type="InterPro" id="IPR017900">
    <property type="entry name" value="4Fe4S_Fe_S_CS"/>
</dbReference>
<gene>
    <name evidence="5" type="ORF">H8E29_12460</name>
</gene>
<keyword evidence="1" id="KW-0479">Metal-binding</keyword>
<proteinExistence type="predicted"/>
<evidence type="ECO:0000313" key="5">
    <source>
        <dbReference type="EMBL" id="MBC8336072.1"/>
    </source>
</evidence>
<dbReference type="PANTHER" id="PTHR42827">
    <property type="entry name" value="IRON-SULFUR CLUSTER-BINDING PROTEIN-RELATED"/>
    <property type="match status" value="1"/>
</dbReference>
<dbReference type="SUPFAM" id="SSF54862">
    <property type="entry name" value="4Fe-4S ferredoxins"/>
    <property type="match status" value="1"/>
</dbReference>
<dbReference type="Gene3D" id="3.30.70.20">
    <property type="match status" value="1"/>
</dbReference>
<dbReference type="GO" id="GO:0051536">
    <property type="term" value="F:iron-sulfur cluster binding"/>
    <property type="evidence" value="ECO:0007669"/>
    <property type="project" value="UniProtKB-KW"/>
</dbReference>
<evidence type="ECO:0000313" key="6">
    <source>
        <dbReference type="Proteomes" id="UP000614469"/>
    </source>
</evidence>